<dbReference type="GeneID" id="29672239"/>
<feature type="transmembrane region" description="Helical" evidence="1">
    <location>
        <begin position="76"/>
        <end position="99"/>
    </location>
</feature>
<keyword evidence="1" id="KW-1133">Transmembrane helix</keyword>
<accession>A0A2C9DYT3</accession>
<feature type="transmembrane region" description="Helical" evidence="1">
    <location>
        <begin position="46"/>
        <end position="69"/>
    </location>
</feature>
<protein>
    <submittedName>
        <fullName evidence="2">Uncharacterized protein</fullName>
    </submittedName>
</protein>
<dbReference type="Gene3D" id="1.20.1280.290">
    <property type="match status" value="1"/>
</dbReference>
<reference evidence="2 3" key="1">
    <citation type="submission" date="2008-02" db="EMBL/GenBank/DDBJ databases">
        <title>Genome sequence of Ureaplasma parvum serovar 3.</title>
        <authorList>
            <person name="Methe B.A."/>
            <person name="Glass J."/>
            <person name="Waites K."/>
            <person name="Shrivastava S."/>
        </authorList>
    </citation>
    <scope>NUCLEOTIDE SEQUENCE [LARGE SCALE GENOMIC DNA]</scope>
    <source>
        <strain evidence="3">ATCC 27815 / 27 / NCTC 11736</strain>
    </source>
</reference>
<keyword evidence="1" id="KW-0812">Transmembrane</keyword>
<sequence length="158" mass="16990">MNFTSLLQDGIYEVGNGAIVTDQSPYLGITPDYQGAYGFPTHPWGIFFQVVGAILVFGAYLPAVIKVLISKRTENLAIGMWIISIAGLGLLAIFAWLGVSVNPGGFILVALSETLSCIASIIVFALKIANKAKAKAAGMTELEYCNLHYPIVKKLPKR</sequence>
<gene>
    <name evidence="2" type="ordered locus">UPA3_0008</name>
</gene>
<dbReference type="EMBL" id="CP000942">
    <property type="protein sequence ID" value="ACA33114.1"/>
    <property type="molecule type" value="Genomic_DNA"/>
</dbReference>
<dbReference type="RefSeq" id="WP_006688510.1">
    <property type="nucleotide sequence ID" value="NC_010503.1"/>
</dbReference>
<evidence type="ECO:0000256" key="1">
    <source>
        <dbReference type="SAM" id="Phobius"/>
    </source>
</evidence>
<proteinExistence type="predicted"/>
<keyword evidence="1" id="KW-0472">Membrane</keyword>
<dbReference type="AlphaFoldDB" id="A0A2C9DYT3"/>
<evidence type="ECO:0000313" key="3">
    <source>
        <dbReference type="Proteomes" id="UP000002162"/>
    </source>
</evidence>
<evidence type="ECO:0000313" key="2">
    <source>
        <dbReference type="EMBL" id="ACA33114.1"/>
    </source>
</evidence>
<name>A0A2C9DYT3_UREP2</name>
<dbReference type="KEGG" id="upa:UPA3_0008"/>
<dbReference type="Proteomes" id="UP000002162">
    <property type="component" value="Chromosome"/>
</dbReference>
<feature type="transmembrane region" description="Helical" evidence="1">
    <location>
        <begin position="105"/>
        <end position="126"/>
    </location>
</feature>
<dbReference type="SMR" id="A0A2C9DYT3"/>
<dbReference type="HOGENOM" id="CLU_1668658_0_0_14"/>
<organism evidence="2 3">
    <name type="scientific">Ureaplasma parvum serovar 3 (strain ATCC 27815 / 27 / NCTC 11736)</name>
    <dbReference type="NCBI Taxonomy" id="505682"/>
    <lineage>
        <taxon>Bacteria</taxon>
        <taxon>Bacillati</taxon>
        <taxon>Mycoplasmatota</taxon>
        <taxon>Mycoplasmoidales</taxon>
        <taxon>Mycoplasmoidaceae</taxon>
        <taxon>Ureaplasma</taxon>
    </lineage>
</organism>